<dbReference type="Proteomes" id="UP000092460">
    <property type="component" value="Unassembled WGS sequence"/>
</dbReference>
<accession>A0A1B0BHH8</accession>
<evidence type="ECO:0000313" key="1">
    <source>
        <dbReference type="EnsemblMetazoa" id="GPPI030254-PA"/>
    </source>
</evidence>
<evidence type="ECO:0008006" key="3">
    <source>
        <dbReference type="Google" id="ProtNLM"/>
    </source>
</evidence>
<dbReference type="InterPro" id="IPR015797">
    <property type="entry name" value="NUDIX_hydrolase-like_dom_sf"/>
</dbReference>
<keyword evidence="2" id="KW-1185">Reference proteome</keyword>
<dbReference type="Gene3D" id="3.90.79.10">
    <property type="entry name" value="Nucleoside Triphosphate Pyrophosphohydrolase"/>
    <property type="match status" value="1"/>
</dbReference>
<dbReference type="SUPFAM" id="SSF55811">
    <property type="entry name" value="Nudix"/>
    <property type="match status" value="1"/>
</dbReference>
<reference evidence="2" key="1">
    <citation type="submission" date="2015-01" db="EMBL/GenBank/DDBJ databases">
        <authorList>
            <person name="Aksoy S."/>
            <person name="Warren W."/>
            <person name="Wilson R.K."/>
        </authorList>
    </citation>
    <scope>NUCLEOTIDE SEQUENCE [LARGE SCALE GENOMIC DNA]</scope>
    <source>
        <strain evidence="2">IAEA</strain>
    </source>
</reference>
<dbReference type="VEuPathDB" id="VectorBase:GPPI030254"/>
<protein>
    <recommendedName>
        <fullName evidence="3">Nudix hydrolase domain-containing protein</fullName>
    </recommendedName>
</protein>
<evidence type="ECO:0000313" key="2">
    <source>
        <dbReference type="Proteomes" id="UP000092460"/>
    </source>
</evidence>
<proteinExistence type="predicted"/>
<dbReference type="EnsemblMetazoa" id="GPPI030254-RA">
    <property type="protein sequence ID" value="GPPI030254-PA"/>
    <property type="gene ID" value="GPPI030254"/>
</dbReference>
<reference evidence="1" key="2">
    <citation type="submission" date="2020-05" db="UniProtKB">
        <authorList>
            <consortium name="EnsemblMetazoa"/>
        </authorList>
    </citation>
    <scope>IDENTIFICATION</scope>
    <source>
        <strain evidence="1">IAEA</strain>
    </source>
</reference>
<organism evidence="1 2">
    <name type="scientific">Glossina palpalis gambiensis</name>
    <dbReference type="NCBI Taxonomy" id="67801"/>
    <lineage>
        <taxon>Eukaryota</taxon>
        <taxon>Metazoa</taxon>
        <taxon>Ecdysozoa</taxon>
        <taxon>Arthropoda</taxon>
        <taxon>Hexapoda</taxon>
        <taxon>Insecta</taxon>
        <taxon>Pterygota</taxon>
        <taxon>Neoptera</taxon>
        <taxon>Endopterygota</taxon>
        <taxon>Diptera</taxon>
        <taxon>Brachycera</taxon>
        <taxon>Muscomorpha</taxon>
        <taxon>Hippoboscoidea</taxon>
        <taxon>Glossinidae</taxon>
        <taxon>Glossina</taxon>
    </lineage>
</organism>
<dbReference type="STRING" id="67801.A0A1B0BHH8"/>
<dbReference type="AlphaFoldDB" id="A0A1B0BHH8"/>
<dbReference type="EMBL" id="JXJN01014373">
    <property type="status" value="NOT_ANNOTATED_CDS"/>
    <property type="molecule type" value="Genomic_DNA"/>
</dbReference>
<sequence>MCAGIVDKNKSRGEIAREEILEECLSEVGTQGSKQIMYYCEVTDDQKKFLGGGTVDEIIDVVEYSVEEAREMIHSNSERQHSKNKEKPINLLIQLQ</sequence>
<name>A0A1B0BHH8_9MUSC</name>